<name>A0A5P2B3A7_STRVZ</name>
<accession>A0A5P2B3A7</accession>
<dbReference type="SUPFAM" id="SSF53474">
    <property type="entry name" value="alpha/beta-Hydrolases"/>
    <property type="match status" value="1"/>
</dbReference>
<dbReference type="Proteomes" id="UP000323046">
    <property type="component" value="Chromosome"/>
</dbReference>
<dbReference type="Pfam" id="PF00561">
    <property type="entry name" value="Abhydrolase_1"/>
    <property type="match status" value="1"/>
</dbReference>
<feature type="region of interest" description="Disordered" evidence="1">
    <location>
        <begin position="1"/>
        <end position="50"/>
    </location>
</feature>
<gene>
    <name evidence="3" type="ORF">DEJ47_00135</name>
</gene>
<dbReference type="EMBL" id="CP029193">
    <property type="protein sequence ID" value="QES25082.1"/>
    <property type="molecule type" value="Genomic_DNA"/>
</dbReference>
<keyword evidence="3" id="KW-0378">Hydrolase</keyword>
<dbReference type="InterPro" id="IPR029058">
    <property type="entry name" value="AB_hydrolase_fold"/>
</dbReference>
<evidence type="ECO:0000313" key="4">
    <source>
        <dbReference type="Proteomes" id="UP000323046"/>
    </source>
</evidence>
<proteinExistence type="predicted"/>
<protein>
    <submittedName>
        <fullName evidence="3">Alpha/beta hydrolase</fullName>
    </submittedName>
</protein>
<dbReference type="InterPro" id="IPR000073">
    <property type="entry name" value="AB_hydrolase_1"/>
</dbReference>
<dbReference type="GO" id="GO:0016787">
    <property type="term" value="F:hydrolase activity"/>
    <property type="evidence" value="ECO:0007669"/>
    <property type="project" value="UniProtKB-KW"/>
</dbReference>
<dbReference type="AlphaFoldDB" id="A0A5P2B3A7"/>
<dbReference type="Gene3D" id="3.40.50.1820">
    <property type="entry name" value="alpha/beta hydrolase"/>
    <property type="match status" value="1"/>
</dbReference>
<organism evidence="3 4">
    <name type="scientific">Streptomyces venezuelae</name>
    <dbReference type="NCBI Taxonomy" id="54571"/>
    <lineage>
        <taxon>Bacteria</taxon>
        <taxon>Bacillati</taxon>
        <taxon>Actinomycetota</taxon>
        <taxon>Actinomycetes</taxon>
        <taxon>Kitasatosporales</taxon>
        <taxon>Streptomycetaceae</taxon>
        <taxon>Streptomyces</taxon>
    </lineage>
</organism>
<evidence type="ECO:0000256" key="1">
    <source>
        <dbReference type="SAM" id="MobiDB-lite"/>
    </source>
</evidence>
<dbReference type="OrthoDB" id="4276066at2"/>
<keyword evidence="4" id="KW-1185">Reference proteome</keyword>
<evidence type="ECO:0000313" key="3">
    <source>
        <dbReference type="EMBL" id="QES25082.1"/>
    </source>
</evidence>
<feature type="domain" description="AB hydrolase-1" evidence="2">
    <location>
        <begin position="83"/>
        <end position="182"/>
    </location>
</feature>
<sequence>MPTGGGTARAAAPPPAGTEPPSCDAPPPEARHAVPRPAPTVPGLAGVAPHARQPGGVRQVVLDADGLALSGLLCEPVGPPRALVVAVHGGGMRAGYFHGQARPGLSLLELGARLGCTVLALDRPGYGRSAAALPNGLPVAEQTPLLRAALADFARRHPVGAGHFVLAHSFGGKLALSLAAHAHDGDGLLGVDISGCGRQYAPGAEDEVLHHRPAARRRHWGPLRLYPPGTFRHSAGTVAPMPEREAAELAAWPGMFDRLAPRVRVPVRFTFAEHELWWRRREPDLAALADAFTTAPRVLLEHQQDAGHNISLGWAARAYHLRALAFLEECLPPGA</sequence>
<feature type="compositionally biased region" description="Pro residues" evidence="1">
    <location>
        <begin position="12"/>
        <end position="28"/>
    </location>
</feature>
<evidence type="ECO:0000259" key="2">
    <source>
        <dbReference type="Pfam" id="PF00561"/>
    </source>
</evidence>
<reference evidence="3 4" key="1">
    <citation type="submission" date="2018-05" db="EMBL/GenBank/DDBJ databases">
        <title>Streptomyces venezuelae.</title>
        <authorList>
            <person name="Kim W."/>
            <person name="Lee N."/>
            <person name="Cho B.-K."/>
        </authorList>
    </citation>
    <scope>NUCLEOTIDE SEQUENCE [LARGE SCALE GENOMIC DNA]</scope>
    <source>
        <strain evidence="3 4">ATCC 14583</strain>
    </source>
</reference>